<sequence length="120" mass="13598">MAATHRRRRKLPSSTFQLGVIVFLVSLVNLQFCSVKFARSQSIDNGAGTASQLDNPAVLDLVTRTVYNHIYNLTQNLFDNEFADEFNFCILNRDEEWNHAFNYSSNLAFLSACVTRTKGT</sequence>
<evidence type="ECO:0000313" key="2">
    <source>
        <dbReference type="Proteomes" id="UP000823775"/>
    </source>
</evidence>
<evidence type="ECO:0000313" key="1">
    <source>
        <dbReference type="EMBL" id="MCD9646284.1"/>
    </source>
</evidence>
<proteinExistence type="predicted"/>
<protein>
    <submittedName>
        <fullName evidence="1">Uncharacterized protein</fullName>
    </submittedName>
</protein>
<dbReference type="EMBL" id="JACEIK010004740">
    <property type="protein sequence ID" value="MCD9646284.1"/>
    <property type="molecule type" value="Genomic_DNA"/>
</dbReference>
<comment type="caution">
    <text evidence="1">The sequence shown here is derived from an EMBL/GenBank/DDBJ whole genome shotgun (WGS) entry which is preliminary data.</text>
</comment>
<name>A0ABS8VK02_DATST</name>
<dbReference type="Proteomes" id="UP000823775">
    <property type="component" value="Unassembled WGS sequence"/>
</dbReference>
<organism evidence="1 2">
    <name type="scientific">Datura stramonium</name>
    <name type="common">Jimsonweed</name>
    <name type="synonym">Common thornapple</name>
    <dbReference type="NCBI Taxonomy" id="4076"/>
    <lineage>
        <taxon>Eukaryota</taxon>
        <taxon>Viridiplantae</taxon>
        <taxon>Streptophyta</taxon>
        <taxon>Embryophyta</taxon>
        <taxon>Tracheophyta</taxon>
        <taxon>Spermatophyta</taxon>
        <taxon>Magnoliopsida</taxon>
        <taxon>eudicotyledons</taxon>
        <taxon>Gunneridae</taxon>
        <taxon>Pentapetalae</taxon>
        <taxon>asterids</taxon>
        <taxon>lamiids</taxon>
        <taxon>Solanales</taxon>
        <taxon>Solanaceae</taxon>
        <taxon>Solanoideae</taxon>
        <taxon>Datureae</taxon>
        <taxon>Datura</taxon>
    </lineage>
</organism>
<keyword evidence="2" id="KW-1185">Reference proteome</keyword>
<accession>A0ABS8VK02</accession>
<reference evidence="1 2" key="1">
    <citation type="journal article" date="2021" name="BMC Genomics">
        <title>Datura genome reveals duplications of psychoactive alkaloid biosynthetic genes and high mutation rate following tissue culture.</title>
        <authorList>
            <person name="Rajewski A."/>
            <person name="Carter-House D."/>
            <person name="Stajich J."/>
            <person name="Litt A."/>
        </authorList>
    </citation>
    <scope>NUCLEOTIDE SEQUENCE [LARGE SCALE GENOMIC DNA]</scope>
    <source>
        <strain evidence="1">AR-01</strain>
    </source>
</reference>
<gene>
    <name evidence="1" type="ORF">HAX54_036013</name>
</gene>